<evidence type="ECO:0000256" key="6">
    <source>
        <dbReference type="RuleBase" id="RU003330"/>
    </source>
</evidence>
<evidence type="ECO:0000256" key="2">
    <source>
        <dbReference type="ARBA" id="ARBA00022727"/>
    </source>
</evidence>
<evidence type="ECO:0000256" key="8">
    <source>
        <dbReference type="SAM" id="Coils"/>
    </source>
</evidence>
<keyword evidence="10" id="KW-1185">Reference proteome</keyword>
<name>A0ABW1L070_9PROT</name>
<evidence type="ECO:0000313" key="10">
    <source>
        <dbReference type="Proteomes" id="UP001596116"/>
    </source>
</evidence>
<comment type="caution">
    <text evidence="5">Lacks conserved residue(s) required for the propagation of feature annotation.</text>
</comment>
<comment type="caution">
    <text evidence="9">The sequence shown here is derived from an EMBL/GenBank/DDBJ whole genome shotgun (WGS) entry which is preliminary data.</text>
</comment>
<comment type="subunit">
    <text evidence="5 7">Monomer.</text>
</comment>
<dbReference type="PANTHER" id="PTHR23359">
    <property type="entry name" value="NUCLEOTIDE KINASE"/>
    <property type="match status" value="1"/>
</dbReference>
<sequence length="196" mass="21183">MIVIFLGPPGAGKGTQAAHIVERYGIPQLSTGDMLRAAVAAKSPVGLKAKAIMDAGNLVSDDIVAAIIEERIEADDCAPGFLLDGFPRTIPQAEMLDAILTKKERAVDAVVELRVDEAALIDRLRNRIKETKARGEEVRADDNEETFAKRLDVYREQTAPLIPYYEGQGKLRAVDGMQTVEAVSAAIDAILDQIQG</sequence>
<dbReference type="NCBIfam" id="NF011105">
    <property type="entry name" value="PRK14532.1"/>
    <property type="match status" value="1"/>
</dbReference>
<keyword evidence="1 5" id="KW-0808">Transferase</keyword>
<organism evidence="9 10">
    <name type="scientific">Hyphococcus aureus</name>
    <dbReference type="NCBI Taxonomy" id="2666033"/>
    <lineage>
        <taxon>Bacteria</taxon>
        <taxon>Pseudomonadati</taxon>
        <taxon>Pseudomonadota</taxon>
        <taxon>Alphaproteobacteria</taxon>
        <taxon>Parvularculales</taxon>
        <taxon>Parvularculaceae</taxon>
        <taxon>Hyphococcus</taxon>
    </lineage>
</organism>
<comment type="catalytic activity">
    <reaction evidence="5 7">
        <text>AMP + ATP = 2 ADP</text>
        <dbReference type="Rhea" id="RHEA:12973"/>
        <dbReference type="ChEBI" id="CHEBI:30616"/>
        <dbReference type="ChEBI" id="CHEBI:456215"/>
        <dbReference type="ChEBI" id="CHEBI:456216"/>
        <dbReference type="EC" id="2.7.4.3"/>
    </reaction>
</comment>
<dbReference type="NCBIfam" id="NF011100">
    <property type="entry name" value="PRK14527.1"/>
    <property type="match status" value="1"/>
</dbReference>
<comment type="similarity">
    <text evidence="5 6">Belongs to the adenylate kinase family.</text>
</comment>
<dbReference type="PRINTS" id="PR00094">
    <property type="entry name" value="ADENYLTKNASE"/>
</dbReference>
<dbReference type="SUPFAM" id="SSF52540">
    <property type="entry name" value="P-loop containing nucleoside triphosphate hydrolases"/>
    <property type="match status" value="1"/>
</dbReference>
<dbReference type="InterPro" id="IPR027417">
    <property type="entry name" value="P-loop_NTPase"/>
</dbReference>
<accession>A0ABW1L070</accession>
<comment type="subcellular location">
    <subcellularLocation>
        <location evidence="5 7">Cytoplasm</location>
    </subcellularLocation>
</comment>
<feature type="binding site" evidence="5">
    <location>
        <position position="31"/>
    </location>
    <ligand>
        <name>AMP</name>
        <dbReference type="ChEBI" id="CHEBI:456215"/>
    </ligand>
</feature>
<dbReference type="Proteomes" id="UP001596116">
    <property type="component" value="Unassembled WGS sequence"/>
</dbReference>
<dbReference type="NCBIfam" id="TIGR01351">
    <property type="entry name" value="adk"/>
    <property type="match status" value="1"/>
</dbReference>
<feature type="binding site" evidence="5">
    <location>
        <position position="36"/>
    </location>
    <ligand>
        <name>AMP</name>
        <dbReference type="ChEBI" id="CHEBI:456215"/>
    </ligand>
</feature>
<proteinExistence type="inferred from homology"/>
<feature type="binding site" evidence="5">
    <location>
        <position position="150"/>
    </location>
    <ligand>
        <name>AMP</name>
        <dbReference type="ChEBI" id="CHEBI:456215"/>
    </ligand>
</feature>
<keyword evidence="3 5" id="KW-0547">Nucleotide-binding</keyword>
<feature type="binding site" evidence="5">
    <location>
        <position position="139"/>
    </location>
    <ligand>
        <name>AMP</name>
        <dbReference type="ChEBI" id="CHEBI:456215"/>
    </ligand>
</feature>
<dbReference type="HAMAP" id="MF_00235">
    <property type="entry name" value="Adenylate_kinase_Adk"/>
    <property type="match status" value="1"/>
</dbReference>
<feature type="binding site" evidence="5">
    <location>
        <position position="92"/>
    </location>
    <ligand>
        <name>AMP</name>
        <dbReference type="ChEBI" id="CHEBI:456215"/>
    </ligand>
</feature>
<comment type="domain">
    <text evidence="5">Consists of three domains, a large central CORE domain and two small peripheral domains, NMPbind and LID, which undergo movements during catalysis. The LID domain closes over the site of phosphoryl transfer upon ATP binding. Assembling and dissambling the active center during each catalytic cycle provides an effective means to prevent ATP hydrolysis.</text>
</comment>
<feature type="binding site" evidence="5">
    <location>
        <begin position="85"/>
        <end position="88"/>
    </location>
    <ligand>
        <name>AMP</name>
        <dbReference type="ChEBI" id="CHEBI:456215"/>
    </ligand>
</feature>
<keyword evidence="5" id="KW-0963">Cytoplasm</keyword>
<keyword evidence="8" id="KW-0175">Coiled coil</keyword>
<feature type="coiled-coil region" evidence="8">
    <location>
        <begin position="114"/>
        <end position="141"/>
    </location>
</feature>
<comment type="function">
    <text evidence="5">Catalyzes the reversible transfer of the terminal phosphate group between ATP and AMP. Plays an important role in cellular energy homeostasis and in adenine nucleotide metabolism.</text>
</comment>
<dbReference type="NCBIfam" id="NF011101">
    <property type="entry name" value="PRK14528.1"/>
    <property type="match status" value="1"/>
</dbReference>
<dbReference type="Gene3D" id="3.40.50.300">
    <property type="entry name" value="P-loop containing nucleotide triphosphate hydrolases"/>
    <property type="match status" value="1"/>
</dbReference>
<evidence type="ECO:0000256" key="5">
    <source>
        <dbReference type="HAMAP-Rule" id="MF_00235"/>
    </source>
</evidence>
<feature type="region of interest" description="NMP" evidence="5">
    <location>
        <begin position="30"/>
        <end position="59"/>
    </location>
</feature>
<evidence type="ECO:0000256" key="4">
    <source>
        <dbReference type="ARBA" id="ARBA00022777"/>
    </source>
</evidence>
<dbReference type="NCBIfam" id="NF011104">
    <property type="entry name" value="PRK14531.1"/>
    <property type="match status" value="1"/>
</dbReference>
<dbReference type="InterPro" id="IPR006259">
    <property type="entry name" value="Adenyl_kin_sub"/>
</dbReference>
<keyword evidence="4 5" id="KW-0418">Kinase</keyword>
<dbReference type="EC" id="2.7.4.3" evidence="5 7"/>
<dbReference type="InterPro" id="IPR000850">
    <property type="entry name" value="Adenylat/UMP-CMP_kin"/>
</dbReference>
<keyword evidence="2 5" id="KW-0545">Nucleotide biosynthesis</keyword>
<protein>
    <recommendedName>
        <fullName evidence="5 7">Adenylate kinase</fullName>
        <shortName evidence="5">AK</shortName>
        <ecNumber evidence="5 7">2.7.4.3</ecNumber>
    </recommendedName>
    <alternativeName>
        <fullName evidence="5">ATP-AMP transphosphorylase</fullName>
    </alternativeName>
    <alternativeName>
        <fullName evidence="5">ATP:AMP phosphotransferase</fullName>
    </alternativeName>
    <alternativeName>
        <fullName evidence="5">Adenylate monophosphate kinase</fullName>
    </alternativeName>
</protein>
<dbReference type="EMBL" id="JBHPON010000002">
    <property type="protein sequence ID" value="MFC6037020.1"/>
    <property type="molecule type" value="Genomic_DNA"/>
</dbReference>
<comment type="pathway">
    <text evidence="5">Purine metabolism; AMP biosynthesis via salvage pathway; AMP from ADP: step 1/1.</text>
</comment>
<evidence type="ECO:0000313" key="9">
    <source>
        <dbReference type="EMBL" id="MFC6037020.1"/>
    </source>
</evidence>
<evidence type="ECO:0000256" key="1">
    <source>
        <dbReference type="ARBA" id="ARBA00022679"/>
    </source>
</evidence>
<dbReference type="Pfam" id="PF00406">
    <property type="entry name" value="ADK"/>
    <property type="match status" value="1"/>
</dbReference>
<dbReference type="InterPro" id="IPR033690">
    <property type="entry name" value="Adenylat_kinase_CS"/>
</dbReference>
<dbReference type="RefSeq" id="WP_379881732.1">
    <property type="nucleotide sequence ID" value="NZ_JBHPON010000002.1"/>
</dbReference>
<evidence type="ECO:0000256" key="7">
    <source>
        <dbReference type="RuleBase" id="RU003331"/>
    </source>
</evidence>
<feature type="binding site" evidence="5">
    <location>
        <begin position="10"/>
        <end position="15"/>
    </location>
    <ligand>
        <name>ATP</name>
        <dbReference type="ChEBI" id="CHEBI:30616"/>
    </ligand>
</feature>
<gene>
    <name evidence="5" type="primary">adk</name>
    <name evidence="9" type="ORF">ACFMB1_15810</name>
</gene>
<dbReference type="GO" id="GO:0004017">
    <property type="term" value="F:AMP kinase activity"/>
    <property type="evidence" value="ECO:0007669"/>
    <property type="project" value="UniProtKB-EC"/>
</dbReference>
<feature type="binding site" evidence="5">
    <location>
        <begin position="57"/>
        <end position="59"/>
    </location>
    <ligand>
        <name>AMP</name>
        <dbReference type="ChEBI" id="CHEBI:456215"/>
    </ligand>
</feature>
<dbReference type="NCBIfam" id="NF001381">
    <property type="entry name" value="PRK00279.1-3"/>
    <property type="match status" value="1"/>
</dbReference>
<feature type="binding site" evidence="5">
    <location>
        <position position="127"/>
    </location>
    <ligand>
        <name>ATP</name>
        <dbReference type="ChEBI" id="CHEBI:30616"/>
    </ligand>
</feature>
<dbReference type="CDD" id="cd01428">
    <property type="entry name" value="ADK"/>
    <property type="match status" value="1"/>
</dbReference>
<keyword evidence="5 7" id="KW-0067">ATP-binding</keyword>
<evidence type="ECO:0000256" key="3">
    <source>
        <dbReference type="ARBA" id="ARBA00022741"/>
    </source>
</evidence>
<dbReference type="PROSITE" id="PS00113">
    <property type="entry name" value="ADENYLATE_KINASE"/>
    <property type="match status" value="1"/>
</dbReference>
<reference evidence="9 10" key="1">
    <citation type="submission" date="2024-09" db="EMBL/GenBank/DDBJ databases">
        <authorList>
            <person name="Zhang Z.-H."/>
        </authorList>
    </citation>
    <scope>NUCLEOTIDE SEQUENCE [LARGE SCALE GENOMIC DNA]</scope>
    <source>
        <strain evidence="9 10">HHTR114</strain>
    </source>
</reference>
<feature type="binding site" evidence="5">
    <location>
        <position position="178"/>
    </location>
    <ligand>
        <name>ATP</name>
        <dbReference type="ChEBI" id="CHEBI:30616"/>
    </ligand>
</feature>